<dbReference type="Proteomes" id="UP000053369">
    <property type="component" value="Unassembled WGS sequence"/>
</dbReference>
<dbReference type="GO" id="GO:0005813">
    <property type="term" value="C:centrosome"/>
    <property type="evidence" value="ECO:0007669"/>
    <property type="project" value="UniProtKB-SubCell"/>
</dbReference>
<evidence type="ECO:0000259" key="13">
    <source>
        <dbReference type="Pfam" id="PF23760"/>
    </source>
</evidence>
<dbReference type="FunFam" id="2.130.10.10:FF:000497">
    <property type="entry name" value="DDB1 and CUL4-associated factor 12-like 1"/>
    <property type="match status" value="1"/>
</dbReference>
<sequence length="289" mass="32706">FPQYYERDHSVHKKKRLSLVKRSLVYYLKGREFHLGTLNKVFASQWLNHRQVLCGTKCNTLFVLDVQTGQITKIPILKDREPGMVNHQGCCGIHAIELNPSRTLLATGGYNPNSLAIYRLPTLDPVCDGHKDWIFSIAWINDTMAVSGSRDGSMGLWEVTEDMLSKSNARHKLSQVPVYAHITHRALKDIPKENTNPDNCKVRALAFNNKDKELGALSLDGYFHLWKAEHMLSKLLSTKLPYCRENVCLAYGQEWSVYAIGSQAHVSFLDPRQPSHNVKSVCSKERGSG</sequence>
<dbReference type="PANTHER" id="PTHR19860">
    <property type="entry name" value="DDB1- AND CUL4-ASSOCIATED FACTOR 12-RELATED"/>
    <property type="match status" value="1"/>
</dbReference>
<comment type="pathway">
    <text evidence="3">Protein modification; protein ubiquitination.</text>
</comment>
<name>A0A091RLJ5_9AVES</name>
<evidence type="ECO:0000256" key="11">
    <source>
        <dbReference type="ARBA" id="ARBA00038623"/>
    </source>
</evidence>
<feature type="non-terminal residue" evidence="14">
    <location>
        <position position="289"/>
    </location>
</feature>
<dbReference type="SUPFAM" id="SSF50978">
    <property type="entry name" value="WD40 repeat-like"/>
    <property type="match status" value="1"/>
</dbReference>
<keyword evidence="4" id="KW-0963">Cytoplasm</keyword>
<dbReference type="InterPro" id="IPR015943">
    <property type="entry name" value="WD40/YVTN_repeat-like_dom_sf"/>
</dbReference>
<evidence type="ECO:0000256" key="6">
    <source>
        <dbReference type="ARBA" id="ARBA00022737"/>
    </source>
</evidence>
<comment type="similarity">
    <text evidence="10">Belongs to the WD repeat DCAF12 family.</text>
</comment>
<dbReference type="PROSITE" id="PS00678">
    <property type="entry name" value="WD_REPEATS_1"/>
    <property type="match status" value="1"/>
</dbReference>
<dbReference type="InterPro" id="IPR019775">
    <property type="entry name" value="WD40_repeat_CS"/>
</dbReference>
<comment type="subunit">
    <text evidence="11">Component of the DCX(DCAF12) E3 ubiquitin ligase complex, at least composed of CUL4 (CUL4A or CUL4B), DDB1, DCAF12 and RBX1.</text>
</comment>
<comment type="subcellular location">
    <subcellularLocation>
        <location evidence="2">Cytoplasm</location>
        <location evidence="2">Cytoskeleton</location>
        <location evidence="2">Microtubule organizing center</location>
        <location evidence="2">Centrosome</location>
    </subcellularLocation>
    <subcellularLocation>
        <location evidence="1">Nucleus</location>
    </subcellularLocation>
</comment>
<dbReference type="PROSITE" id="PS50294">
    <property type="entry name" value="WD_REPEATS_REGION"/>
    <property type="match status" value="1"/>
</dbReference>
<dbReference type="GO" id="GO:0005634">
    <property type="term" value="C:nucleus"/>
    <property type="evidence" value="ECO:0007669"/>
    <property type="project" value="UniProtKB-SubCell"/>
</dbReference>
<dbReference type="PANTHER" id="PTHR19860:SF16">
    <property type="entry name" value="DDB1- AND CUL4-ASSOCIATED FACTOR 12"/>
    <property type="match status" value="1"/>
</dbReference>
<dbReference type="InterPro" id="IPR051191">
    <property type="entry name" value="DCAF12"/>
</dbReference>
<proteinExistence type="inferred from homology"/>
<dbReference type="InterPro" id="IPR036322">
    <property type="entry name" value="WD40_repeat_dom_sf"/>
</dbReference>
<protein>
    <submittedName>
        <fullName evidence="14">DDB1-and CUL4-associated factor 12</fullName>
    </submittedName>
</protein>
<comment type="function">
    <text evidence="9">Substrate-recognition component of a DCX (DDB1-CUL4-X-box) E3 ubiquitin-protein ligase complex of the DesCEND (destruction via C-end degrons) pathway, which recognizes a C-degron located at the extreme C terminus of target proteins, leading to their ubiquitination and degradation. The C-degron recognized by the DesCEND pathway is usually a motif of less than ten residues and can be present in full-length proteins, truncated proteins or proteolytically cleaved forms. The DCX(DCAF12) complex specifically recognizes proteins with a diglutamate (Glu-Glu) at the C-terminus leading to their ubiquitination and degradation. Also directly recognizes the C-terminal glutamate-leucine (Glu-Leu) degron as an alternative degron in proteins leading to their ubiquitination and degradation.</text>
</comment>
<evidence type="ECO:0000313" key="14">
    <source>
        <dbReference type="EMBL" id="KFQ40147.1"/>
    </source>
</evidence>
<dbReference type="AlphaFoldDB" id="A0A091RLJ5"/>
<dbReference type="GO" id="GO:0080008">
    <property type="term" value="C:Cul4-RING E3 ubiquitin ligase complex"/>
    <property type="evidence" value="ECO:0007669"/>
    <property type="project" value="TreeGrafter"/>
</dbReference>
<dbReference type="PROSITE" id="PS50082">
    <property type="entry name" value="WD_REPEATS_2"/>
    <property type="match status" value="1"/>
</dbReference>
<evidence type="ECO:0000256" key="1">
    <source>
        <dbReference type="ARBA" id="ARBA00004123"/>
    </source>
</evidence>
<dbReference type="InterPro" id="IPR056151">
    <property type="entry name" value="Beta-prop_DCAF12"/>
</dbReference>
<reference evidence="14 15" key="1">
    <citation type="submission" date="2014-04" db="EMBL/GenBank/DDBJ databases">
        <title>Genome evolution of avian class.</title>
        <authorList>
            <person name="Zhang G."/>
            <person name="Li C."/>
        </authorList>
    </citation>
    <scope>NUCLEOTIDE SEQUENCE [LARGE SCALE GENOMIC DNA]</scope>
    <source>
        <strain evidence="14">BGI_N332</strain>
    </source>
</reference>
<keyword evidence="8" id="KW-0539">Nucleus</keyword>
<evidence type="ECO:0000256" key="9">
    <source>
        <dbReference type="ARBA" id="ARBA00037373"/>
    </source>
</evidence>
<keyword evidence="15" id="KW-1185">Reference proteome</keyword>
<dbReference type="EMBL" id="KK821140">
    <property type="protein sequence ID" value="KFQ40147.1"/>
    <property type="molecule type" value="Genomic_DNA"/>
</dbReference>
<evidence type="ECO:0000256" key="8">
    <source>
        <dbReference type="ARBA" id="ARBA00023242"/>
    </source>
</evidence>
<organism evidence="14 15">
    <name type="scientific">Mesitornis unicolor</name>
    <name type="common">brown roatelo</name>
    <dbReference type="NCBI Taxonomy" id="54374"/>
    <lineage>
        <taxon>Eukaryota</taxon>
        <taxon>Metazoa</taxon>
        <taxon>Chordata</taxon>
        <taxon>Craniata</taxon>
        <taxon>Vertebrata</taxon>
        <taxon>Euteleostomi</taxon>
        <taxon>Archelosauria</taxon>
        <taxon>Archosauria</taxon>
        <taxon>Dinosauria</taxon>
        <taxon>Saurischia</taxon>
        <taxon>Theropoda</taxon>
        <taxon>Coelurosauria</taxon>
        <taxon>Aves</taxon>
        <taxon>Neognathae</taxon>
        <taxon>Neoaves</taxon>
        <taxon>Columbimorphae</taxon>
        <taxon>Mesitornithiformes</taxon>
        <taxon>Mesitornithidae</taxon>
        <taxon>Mesitornis</taxon>
    </lineage>
</organism>
<keyword evidence="7" id="KW-0833">Ubl conjugation pathway</keyword>
<evidence type="ECO:0000256" key="4">
    <source>
        <dbReference type="ARBA" id="ARBA00022490"/>
    </source>
</evidence>
<evidence type="ECO:0000256" key="3">
    <source>
        <dbReference type="ARBA" id="ARBA00004906"/>
    </source>
</evidence>
<gene>
    <name evidence="14" type="ORF">N332_02264</name>
</gene>
<keyword evidence="5 12" id="KW-0853">WD repeat</keyword>
<dbReference type="Pfam" id="PF23760">
    <property type="entry name" value="Beta-prop_DCAF12"/>
    <property type="match status" value="1"/>
</dbReference>
<feature type="repeat" description="WD" evidence="12">
    <location>
        <begin position="127"/>
        <end position="167"/>
    </location>
</feature>
<feature type="non-terminal residue" evidence="14">
    <location>
        <position position="1"/>
    </location>
</feature>
<keyword evidence="6" id="KW-0677">Repeat</keyword>
<evidence type="ECO:0000256" key="2">
    <source>
        <dbReference type="ARBA" id="ARBA00004300"/>
    </source>
</evidence>
<dbReference type="InterPro" id="IPR001680">
    <property type="entry name" value="WD40_rpt"/>
</dbReference>
<feature type="domain" description="DDB1- and CUL4-associated factor 12 beta-propeller" evidence="13">
    <location>
        <begin position="28"/>
        <end position="287"/>
    </location>
</feature>
<dbReference type="SMART" id="SM00320">
    <property type="entry name" value="WD40"/>
    <property type="match status" value="3"/>
</dbReference>
<evidence type="ECO:0000256" key="5">
    <source>
        <dbReference type="ARBA" id="ARBA00022574"/>
    </source>
</evidence>
<evidence type="ECO:0000313" key="15">
    <source>
        <dbReference type="Proteomes" id="UP000053369"/>
    </source>
</evidence>
<evidence type="ECO:0000256" key="10">
    <source>
        <dbReference type="ARBA" id="ARBA00038022"/>
    </source>
</evidence>
<evidence type="ECO:0000256" key="12">
    <source>
        <dbReference type="PROSITE-ProRule" id="PRU00221"/>
    </source>
</evidence>
<evidence type="ECO:0000256" key="7">
    <source>
        <dbReference type="ARBA" id="ARBA00022786"/>
    </source>
</evidence>
<accession>A0A091RLJ5</accession>
<dbReference type="Gene3D" id="2.130.10.10">
    <property type="entry name" value="YVTN repeat-like/Quinoprotein amine dehydrogenase"/>
    <property type="match status" value="1"/>
</dbReference>